<evidence type="ECO:0000313" key="2">
    <source>
        <dbReference type="Proteomes" id="UP000814140"/>
    </source>
</evidence>
<keyword evidence="2" id="KW-1185">Reference proteome</keyword>
<evidence type="ECO:0000313" key="1">
    <source>
        <dbReference type="EMBL" id="KAI0061926.1"/>
    </source>
</evidence>
<comment type="caution">
    <text evidence="1">The sequence shown here is derived from an EMBL/GenBank/DDBJ whole genome shotgun (WGS) entry which is preliminary data.</text>
</comment>
<protein>
    <submittedName>
        <fullName evidence="1">Uncharacterized protein</fullName>
    </submittedName>
</protein>
<gene>
    <name evidence="1" type="ORF">BV25DRAFT_1826216</name>
</gene>
<proteinExistence type="predicted"/>
<sequence length="328" mass="36079">MEAARKRGPRIGQRSHQPTKHKTEHKEAVPIPRRAPGERPARVLQLVLPRAQVLYAECIARLAPVEHAQLVAPVAQVVQSQRGQPIVIRGVEDLLDIPRYGLTLYAPPLSDVAQIDVAVWLERDVDGVEARDRRRQPLCPQLDADAPGGGVWMFLGPAANGGAETVHAGDLEPFETGRVVTVDINREALKISLEGCGLYLHGRGWGRWRVEKATGRKGIAIGWFGLYTYVDIVPGRRRGCWHGSVASCNREENTRGARRSIRRRAGGWTKSLYSSAGTPSYTVPRKNKAATRSTALCARRPPGKLAFQSSEMVPIKTQCGQVGVPVWH</sequence>
<dbReference type="EMBL" id="MU277210">
    <property type="protein sequence ID" value="KAI0061926.1"/>
    <property type="molecule type" value="Genomic_DNA"/>
</dbReference>
<accession>A0ACB8T1L6</accession>
<name>A0ACB8T1L6_9AGAM</name>
<organism evidence="1 2">
    <name type="scientific">Artomyces pyxidatus</name>
    <dbReference type="NCBI Taxonomy" id="48021"/>
    <lineage>
        <taxon>Eukaryota</taxon>
        <taxon>Fungi</taxon>
        <taxon>Dikarya</taxon>
        <taxon>Basidiomycota</taxon>
        <taxon>Agaricomycotina</taxon>
        <taxon>Agaricomycetes</taxon>
        <taxon>Russulales</taxon>
        <taxon>Auriscalpiaceae</taxon>
        <taxon>Artomyces</taxon>
    </lineage>
</organism>
<reference evidence="1" key="2">
    <citation type="journal article" date="2022" name="New Phytol.">
        <title>Evolutionary transition to the ectomycorrhizal habit in the genomes of a hyperdiverse lineage of mushroom-forming fungi.</title>
        <authorList>
            <person name="Looney B."/>
            <person name="Miyauchi S."/>
            <person name="Morin E."/>
            <person name="Drula E."/>
            <person name="Courty P.E."/>
            <person name="Kohler A."/>
            <person name="Kuo A."/>
            <person name="LaButti K."/>
            <person name="Pangilinan J."/>
            <person name="Lipzen A."/>
            <person name="Riley R."/>
            <person name="Andreopoulos W."/>
            <person name="He G."/>
            <person name="Johnson J."/>
            <person name="Nolan M."/>
            <person name="Tritt A."/>
            <person name="Barry K.W."/>
            <person name="Grigoriev I.V."/>
            <person name="Nagy L.G."/>
            <person name="Hibbett D."/>
            <person name="Henrissat B."/>
            <person name="Matheny P.B."/>
            <person name="Labbe J."/>
            <person name="Martin F.M."/>
        </authorList>
    </citation>
    <scope>NUCLEOTIDE SEQUENCE</scope>
    <source>
        <strain evidence="1">HHB10654</strain>
    </source>
</reference>
<reference evidence="1" key="1">
    <citation type="submission" date="2021-03" db="EMBL/GenBank/DDBJ databases">
        <authorList>
            <consortium name="DOE Joint Genome Institute"/>
            <person name="Ahrendt S."/>
            <person name="Looney B.P."/>
            <person name="Miyauchi S."/>
            <person name="Morin E."/>
            <person name="Drula E."/>
            <person name="Courty P.E."/>
            <person name="Chicoki N."/>
            <person name="Fauchery L."/>
            <person name="Kohler A."/>
            <person name="Kuo A."/>
            <person name="Labutti K."/>
            <person name="Pangilinan J."/>
            <person name="Lipzen A."/>
            <person name="Riley R."/>
            <person name="Andreopoulos W."/>
            <person name="He G."/>
            <person name="Johnson J."/>
            <person name="Barry K.W."/>
            <person name="Grigoriev I.V."/>
            <person name="Nagy L."/>
            <person name="Hibbett D."/>
            <person name="Henrissat B."/>
            <person name="Matheny P.B."/>
            <person name="Labbe J."/>
            <person name="Martin F."/>
        </authorList>
    </citation>
    <scope>NUCLEOTIDE SEQUENCE</scope>
    <source>
        <strain evidence="1">HHB10654</strain>
    </source>
</reference>
<dbReference type="Proteomes" id="UP000814140">
    <property type="component" value="Unassembled WGS sequence"/>
</dbReference>